<dbReference type="EMBL" id="RAWE01000081">
    <property type="protein sequence ID" value="RKH01015.1"/>
    <property type="molecule type" value="Genomic_DNA"/>
</dbReference>
<dbReference type="Proteomes" id="UP000268313">
    <property type="component" value="Unassembled WGS sequence"/>
</dbReference>
<evidence type="ECO:0000313" key="1">
    <source>
        <dbReference type="EMBL" id="RKH01015.1"/>
    </source>
</evidence>
<proteinExistence type="predicted"/>
<gene>
    <name evidence="1" type="ORF">D7X32_21800</name>
</gene>
<evidence type="ECO:0000313" key="2">
    <source>
        <dbReference type="Proteomes" id="UP000268313"/>
    </source>
</evidence>
<protein>
    <submittedName>
        <fullName evidence="1">Uncharacterized protein</fullName>
    </submittedName>
</protein>
<keyword evidence="2" id="KW-1185">Reference proteome</keyword>
<name>A0A3A8K9I7_9BACT</name>
<accession>A0A3A8K9I7</accession>
<organism evidence="1 2">
    <name type="scientific">Corallococcus carmarthensis</name>
    <dbReference type="NCBI Taxonomy" id="2316728"/>
    <lineage>
        <taxon>Bacteria</taxon>
        <taxon>Pseudomonadati</taxon>
        <taxon>Myxococcota</taxon>
        <taxon>Myxococcia</taxon>
        <taxon>Myxococcales</taxon>
        <taxon>Cystobacterineae</taxon>
        <taxon>Myxococcaceae</taxon>
        <taxon>Corallococcus</taxon>
    </lineage>
</organism>
<dbReference type="AlphaFoldDB" id="A0A3A8K9I7"/>
<sequence>MDVSRAAAVFARNPDFIKVVPFIQAEGATRLEAEKLAAYIPVAFGMPLVRSLGARPPDTVRGLRRTQALVEVLVVIRVPPAAASGQVGRC</sequence>
<comment type="caution">
    <text evidence="1">The sequence shown here is derived from an EMBL/GenBank/DDBJ whole genome shotgun (WGS) entry which is preliminary data.</text>
</comment>
<reference evidence="2" key="1">
    <citation type="submission" date="2018-09" db="EMBL/GenBank/DDBJ databases">
        <authorList>
            <person name="Livingstone P.G."/>
            <person name="Whitworth D.E."/>
        </authorList>
    </citation>
    <scope>NUCLEOTIDE SEQUENCE [LARGE SCALE GENOMIC DNA]</scope>
    <source>
        <strain evidence="2">CA043D</strain>
    </source>
</reference>